<evidence type="ECO:0000256" key="9">
    <source>
        <dbReference type="PIRSR" id="PIRSR000241-2"/>
    </source>
</evidence>
<evidence type="ECO:0000256" key="2">
    <source>
        <dbReference type="ARBA" id="ARBA00004831"/>
    </source>
</evidence>
<dbReference type="OMA" id="ATMYKMS"/>
<feature type="active site" description="Charge relay system" evidence="8">
    <location>
        <position position="259"/>
    </location>
</feature>
<feature type="binding site" evidence="9">
    <location>
        <position position="163"/>
    </location>
    <ligand>
        <name>5-hydroxyisourate</name>
        <dbReference type="ChEBI" id="CHEBI:18072"/>
    </ligand>
</feature>
<feature type="binding site" evidence="9">
    <location>
        <position position="257"/>
    </location>
    <ligand>
        <name>O2</name>
        <dbReference type="ChEBI" id="CHEBI:15379"/>
    </ligand>
</feature>
<dbReference type="FunCoup" id="A0A0D2WRN2">
    <property type="interactions" value="40"/>
</dbReference>
<feature type="binding site" evidence="9">
    <location>
        <position position="59"/>
    </location>
    <ligand>
        <name>urate</name>
        <dbReference type="ChEBI" id="CHEBI:17775"/>
    </ligand>
</feature>
<dbReference type="GO" id="GO:0006145">
    <property type="term" value="P:purine nucleobase catabolic process"/>
    <property type="evidence" value="ECO:0007669"/>
    <property type="project" value="TreeGrafter"/>
</dbReference>
<keyword evidence="5 7" id="KW-0560">Oxidoreductase</keyword>
<dbReference type="EC" id="1.7.3.3" evidence="7 10"/>
<keyword evidence="12" id="KW-1185">Reference proteome</keyword>
<dbReference type="Proteomes" id="UP000008743">
    <property type="component" value="Unassembled WGS sequence"/>
</dbReference>
<dbReference type="NCBIfam" id="TIGR03383">
    <property type="entry name" value="urate_oxi"/>
    <property type="match status" value="1"/>
</dbReference>
<dbReference type="PANTHER" id="PTHR42874">
    <property type="entry name" value="URICASE"/>
    <property type="match status" value="1"/>
</dbReference>
<evidence type="ECO:0000256" key="10">
    <source>
        <dbReference type="RuleBase" id="RU004455"/>
    </source>
</evidence>
<gene>
    <name evidence="11" type="ORF">CAOG_005211</name>
</gene>
<dbReference type="PhylomeDB" id="A0A0D2WRN2"/>
<feature type="binding site" evidence="9">
    <location>
        <position position="257"/>
    </location>
    <ligand>
        <name>5-hydroxyisourate</name>
        <dbReference type="ChEBI" id="CHEBI:18072"/>
    </ligand>
</feature>
<dbReference type="UniPathway" id="UPA00394">
    <property type="reaction ID" value="UER00650"/>
</dbReference>
<dbReference type="Gene3D" id="3.10.270.10">
    <property type="entry name" value="Urate Oxidase"/>
    <property type="match status" value="1"/>
</dbReference>
<evidence type="ECO:0000256" key="1">
    <source>
        <dbReference type="ARBA" id="ARBA00004275"/>
    </source>
</evidence>
<reference evidence="12" key="1">
    <citation type="submission" date="2011-02" db="EMBL/GenBank/DDBJ databases">
        <title>The Genome Sequence of Capsaspora owczarzaki ATCC 30864.</title>
        <authorList>
            <person name="Russ C."/>
            <person name="Cuomo C."/>
            <person name="Burger G."/>
            <person name="Gray M.W."/>
            <person name="Holland P.W.H."/>
            <person name="King N."/>
            <person name="Lang F.B.F."/>
            <person name="Roger A.J."/>
            <person name="Ruiz-Trillo I."/>
            <person name="Young S.K."/>
            <person name="Zeng Q."/>
            <person name="Gargeya S."/>
            <person name="Alvarado L."/>
            <person name="Berlin A."/>
            <person name="Chapman S.B."/>
            <person name="Chen Z."/>
            <person name="Freedman E."/>
            <person name="Gellesch M."/>
            <person name="Goldberg J."/>
            <person name="Griggs A."/>
            <person name="Gujja S."/>
            <person name="Heilman E."/>
            <person name="Heiman D."/>
            <person name="Howarth C."/>
            <person name="Mehta T."/>
            <person name="Neiman D."/>
            <person name="Pearson M."/>
            <person name="Roberts A."/>
            <person name="Saif S."/>
            <person name="Shea T."/>
            <person name="Shenoy N."/>
            <person name="Sisk P."/>
            <person name="Stolte C."/>
            <person name="Sykes S."/>
            <person name="White J."/>
            <person name="Yandava C."/>
            <person name="Haas B."/>
            <person name="Nusbaum C."/>
            <person name="Birren B."/>
        </authorList>
    </citation>
    <scope>NUCLEOTIDE SEQUENCE</scope>
    <source>
        <strain evidence="12">ATCC 30864</strain>
    </source>
</reference>
<evidence type="ECO:0000313" key="12">
    <source>
        <dbReference type="Proteomes" id="UP000008743"/>
    </source>
</evidence>
<dbReference type="InterPro" id="IPR002042">
    <property type="entry name" value="Uricase"/>
</dbReference>
<organism evidence="11 12">
    <name type="scientific">Capsaspora owczarzaki (strain ATCC 30864)</name>
    <dbReference type="NCBI Taxonomy" id="595528"/>
    <lineage>
        <taxon>Eukaryota</taxon>
        <taxon>Filasterea</taxon>
        <taxon>Capsaspora</taxon>
    </lineage>
</organism>
<feature type="active site" description="Charge relay system" evidence="8">
    <location>
        <position position="13"/>
    </location>
</feature>
<evidence type="ECO:0000256" key="4">
    <source>
        <dbReference type="ARBA" id="ARBA00022631"/>
    </source>
</evidence>
<feature type="binding site" evidence="9">
    <location>
        <position position="180"/>
    </location>
    <ligand>
        <name>5-hydroxyisourate</name>
        <dbReference type="ChEBI" id="CHEBI:18072"/>
    </ligand>
</feature>
<feature type="binding site" evidence="9">
    <location>
        <position position="257"/>
    </location>
    <ligand>
        <name>urate</name>
        <dbReference type="ChEBI" id="CHEBI:17775"/>
    </ligand>
</feature>
<evidence type="ECO:0000256" key="8">
    <source>
        <dbReference type="PIRSR" id="PIRSR000241-1"/>
    </source>
</evidence>
<dbReference type="FunFam" id="3.10.270.10:FF:000001">
    <property type="entry name" value="Uricase"/>
    <property type="match status" value="1"/>
</dbReference>
<dbReference type="GO" id="GO:0004846">
    <property type="term" value="F:urate oxidase activity"/>
    <property type="evidence" value="ECO:0007669"/>
    <property type="project" value="UniProtKB-EC"/>
</dbReference>
<feature type="binding site" evidence="9">
    <location>
        <position position="231"/>
    </location>
    <ligand>
        <name>urate</name>
        <dbReference type="ChEBI" id="CHEBI:17775"/>
    </ligand>
</feature>
<name>A0A0D2WRN2_CAPO3</name>
<dbReference type="EMBL" id="KE346367">
    <property type="protein sequence ID" value="KJE94585.1"/>
    <property type="molecule type" value="Genomic_DNA"/>
</dbReference>
<keyword evidence="6 7" id="KW-0576">Peroxisome</keyword>
<accession>A0A0D2WRN2</accession>
<dbReference type="Pfam" id="PF01014">
    <property type="entry name" value="Uricase"/>
    <property type="match status" value="2"/>
</dbReference>
<feature type="active site" description="Charge relay system" evidence="8">
    <location>
        <position position="59"/>
    </location>
</feature>
<evidence type="ECO:0000256" key="6">
    <source>
        <dbReference type="ARBA" id="ARBA00023140"/>
    </source>
</evidence>
<dbReference type="PANTHER" id="PTHR42874:SF1">
    <property type="entry name" value="URICASE"/>
    <property type="match status" value="1"/>
</dbReference>
<evidence type="ECO:0000256" key="3">
    <source>
        <dbReference type="ARBA" id="ARBA00009760"/>
    </source>
</evidence>
<feature type="binding site" evidence="9">
    <location>
        <position position="60"/>
    </location>
    <ligand>
        <name>5-hydroxyisourate</name>
        <dbReference type="ChEBI" id="CHEBI:18072"/>
    </ligand>
</feature>
<dbReference type="STRING" id="595528.A0A0D2WRN2"/>
<dbReference type="InParanoid" id="A0A0D2WRN2"/>
<keyword evidence="4 7" id="KW-0659">Purine metabolism</keyword>
<dbReference type="RefSeq" id="XP_004346896.1">
    <property type="nucleotide sequence ID" value="XM_004346846.2"/>
</dbReference>
<dbReference type="eggNOG" id="KOG1599">
    <property type="taxonomic scope" value="Eukaryota"/>
</dbReference>
<dbReference type="GO" id="GO:0005777">
    <property type="term" value="C:peroxisome"/>
    <property type="evidence" value="ECO:0007669"/>
    <property type="project" value="UniProtKB-SubCell"/>
</dbReference>
<evidence type="ECO:0000313" key="11">
    <source>
        <dbReference type="EMBL" id="KJE94585.1"/>
    </source>
</evidence>
<evidence type="ECO:0000256" key="5">
    <source>
        <dbReference type="ARBA" id="ARBA00023002"/>
    </source>
</evidence>
<comment type="function">
    <text evidence="7 10">Catalyzes the oxidation of uric acid to 5-hydroxyisourate, which is further processed to form (S)-allantoin.</text>
</comment>
<dbReference type="AlphaFoldDB" id="A0A0D2WRN2"/>
<sequence>MSNIYLDDRMYGKADVRLLHVRRETRFHHVVHELRCRVLMRLASEIDFVTGDNRDIVATDTTKNTVFALAKKVGVTSAEQFALAISKHYFDQYKHIEAMDVSIDETRWTRVQTSEQPKPHSHAFINARECVRTISVTQTRGQQPVLTSGIKELEIMKTTQSGFEGYIKDEYTTLKPTADRVFRTVVSCQYTFDPANVHSIDYEAVFQTARDAILSEFAGPSEQGVYSPSVQNTIYLAQKRIIDRVAAVSRVTIEMPNRHCILVDLSPFKLQNNNEVFVVTGEPAGLIRASMSRLGSSIKSKL</sequence>
<proteinExistence type="inferred from homology"/>
<feature type="binding site" evidence="9">
    <location>
        <position position="163"/>
    </location>
    <ligand>
        <name>urate</name>
        <dbReference type="ChEBI" id="CHEBI:17775"/>
    </ligand>
</feature>
<feature type="binding site" evidence="9">
    <location>
        <position position="60"/>
    </location>
    <ligand>
        <name>urate</name>
        <dbReference type="ChEBI" id="CHEBI:17775"/>
    </ligand>
</feature>
<dbReference type="PIRSF" id="PIRSF000241">
    <property type="entry name" value="Urate_oxidase"/>
    <property type="match status" value="1"/>
</dbReference>
<dbReference type="OrthoDB" id="9992118at2759"/>
<evidence type="ECO:0000256" key="7">
    <source>
        <dbReference type="PIRNR" id="PIRNR000241"/>
    </source>
</evidence>
<dbReference type="PRINTS" id="PR00093">
    <property type="entry name" value="URICASE"/>
</dbReference>
<feature type="binding site" evidence="9">
    <location>
        <position position="230"/>
    </location>
    <ligand>
        <name>urate</name>
        <dbReference type="ChEBI" id="CHEBI:17775"/>
    </ligand>
</feature>
<comment type="similarity">
    <text evidence="3 7 10">Belongs to the uricase family.</text>
</comment>
<feature type="binding site" evidence="9">
    <location>
        <position position="180"/>
    </location>
    <ligand>
        <name>urate</name>
        <dbReference type="ChEBI" id="CHEBI:17775"/>
    </ligand>
</feature>
<protein>
    <recommendedName>
        <fullName evidence="7 10">Uricase</fullName>
        <ecNumber evidence="7 10">1.7.3.3</ecNumber>
    </recommendedName>
    <alternativeName>
        <fullName evidence="7">Urate oxidase</fullName>
    </alternativeName>
</protein>
<dbReference type="SUPFAM" id="SSF55620">
    <property type="entry name" value="Tetrahydrobiopterin biosynthesis enzymes-like"/>
    <property type="match status" value="2"/>
</dbReference>
<dbReference type="GO" id="GO:0019628">
    <property type="term" value="P:urate catabolic process"/>
    <property type="evidence" value="ECO:0007669"/>
    <property type="project" value="UniProtKB-UniPathway"/>
</dbReference>
<feature type="binding site" evidence="9">
    <location>
        <position position="231"/>
    </location>
    <ligand>
        <name>5-hydroxyisourate</name>
        <dbReference type="ChEBI" id="CHEBI:18072"/>
    </ligand>
</feature>
<comment type="subcellular location">
    <subcellularLocation>
        <location evidence="1 7">Peroxisome</location>
    </subcellularLocation>
</comment>
<feature type="binding site" evidence="9">
    <location>
        <position position="230"/>
    </location>
    <ligand>
        <name>5-hydroxyisourate</name>
        <dbReference type="ChEBI" id="CHEBI:18072"/>
    </ligand>
</feature>
<comment type="pathway">
    <text evidence="2 7">Purine metabolism; urate degradation; (S)-allantoin from urate: step 1/3.</text>
</comment>
<comment type="catalytic activity">
    <reaction evidence="7 10">
        <text>urate + O2 + H2O = 5-hydroxyisourate + H2O2</text>
        <dbReference type="Rhea" id="RHEA:21368"/>
        <dbReference type="ChEBI" id="CHEBI:15377"/>
        <dbReference type="ChEBI" id="CHEBI:15379"/>
        <dbReference type="ChEBI" id="CHEBI:16240"/>
        <dbReference type="ChEBI" id="CHEBI:17775"/>
        <dbReference type="ChEBI" id="CHEBI:18072"/>
        <dbReference type="EC" id="1.7.3.3"/>
    </reaction>
</comment>